<keyword evidence="1" id="KW-0805">Transcription regulation</keyword>
<dbReference type="EMBL" id="BONZ01000073">
    <property type="protein sequence ID" value="GIH18866.1"/>
    <property type="molecule type" value="Genomic_DNA"/>
</dbReference>
<reference evidence="5" key="1">
    <citation type="submission" date="2021-01" db="EMBL/GenBank/DDBJ databases">
        <title>Whole genome shotgun sequence of Rugosimonospora africana NBRC 104875.</title>
        <authorList>
            <person name="Komaki H."/>
            <person name="Tamura T."/>
        </authorList>
    </citation>
    <scope>NUCLEOTIDE SEQUENCE</scope>
    <source>
        <strain evidence="5">NBRC 104875</strain>
    </source>
</reference>
<dbReference type="InterPro" id="IPR036388">
    <property type="entry name" value="WH-like_DNA-bd_sf"/>
</dbReference>
<dbReference type="Gene3D" id="3.40.1410.10">
    <property type="entry name" value="Chorismate lyase-like"/>
    <property type="match status" value="1"/>
</dbReference>
<dbReference type="SUPFAM" id="SSF46785">
    <property type="entry name" value="Winged helix' DNA-binding domain"/>
    <property type="match status" value="1"/>
</dbReference>
<dbReference type="CDD" id="cd07377">
    <property type="entry name" value="WHTH_GntR"/>
    <property type="match status" value="1"/>
</dbReference>
<sequence>MKRARVREQLLTLIEGRGPGELIPSERELSERLGVSRPTLRAAVDDLAQAGLLVRQHGRGTFTSAHKVTQEITPSTMTEFYAPPAEGNWLSRVMAFEVAPAGAQLGHRLRVSPSEPVLNVTRLRLVGDEPMAIEKIQLPQAVAPGLDPKDLESGSLYQLLRVRYQVVVTDAVQTIEPTVTDATEAELLGVPLYAPALMFERTTRDSGGRVVEYVRSIYRGDRYRITTHLRFDSESG</sequence>
<evidence type="ECO:0000313" key="5">
    <source>
        <dbReference type="EMBL" id="GIH18866.1"/>
    </source>
</evidence>
<dbReference type="GO" id="GO:0003677">
    <property type="term" value="F:DNA binding"/>
    <property type="evidence" value="ECO:0007669"/>
    <property type="project" value="UniProtKB-KW"/>
</dbReference>
<evidence type="ECO:0000259" key="4">
    <source>
        <dbReference type="PROSITE" id="PS50949"/>
    </source>
</evidence>
<feature type="domain" description="HTH gntR-type" evidence="4">
    <location>
        <begin position="1"/>
        <end position="66"/>
    </location>
</feature>
<dbReference type="SMART" id="SM00345">
    <property type="entry name" value="HTH_GNTR"/>
    <property type="match status" value="1"/>
</dbReference>
<dbReference type="PANTHER" id="PTHR44846:SF1">
    <property type="entry name" value="MANNOSYL-D-GLYCERATE TRANSPORT_METABOLISM SYSTEM REPRESSOR MNGR-RELATED"/>
    <property type="match status" value="1"/>
</dbReference>
<dbReference type="GO" id="GO:0003700">
    <property type="term" value="F:DNA-binding transcription factor activity"/>
    <property type="evidence" value="ECO:0007669"/>
    <property type="project" value="InterPro"/>
</dbReference>
<proteinExistence type="predicted"/>
<dbReference type="InterPro" id="IPR011663">
    <property type="entry name" value="UTRA"/>
</dbReference>
<dbReference type="SUPFAM" id="SSF64288">
    <property type="entry name" value="Chorismate lyase-like"/>
    <property type="match status" value="1"/>
</dbReference>
<evidence type="ECO:0000256" key="3">
    <source>
        <dbReference type="ARBA" id="ARBA00023163"/>
    </source>
</evidence>
<dbReference type="SMART" id="SM00866">
    <property type="entry name" value="UTRA"/>
    <property type="match status" value="1"/>
</dbReference>
<dbReference type="PANTHER" id="PTHR44846">
    <property type="entry name" value="MANNOSYL-D-GLYCERATE TRANSPORT/METABOLISM SYSTEM REPRESSOR MNGR-RELATED"/>
    <property type="match status" value="1"/>
</dbReference>
<evidence type="ECO:0000256" key="2">
    <source>
        <dbReference type="ARBA" id="ARBA00023125"/>
    </source>
</evidence>
<dbReference type="InterPro" id="IPR028978">
    <property type="entry name" value="Chorismate_lyase_/UTRA_dom_sf"/>
</dbReference>
<keyword evidence="2" id="KW-0238">DNA-binding</keyword>
<gene>
    <name evidence="5" type="ORF">Raf01_70380</name>
</gene>
<keyword evidence="3" id="KW-0804">Transcription</keyword>
<keyword evidence="6" id="KW-1185">Reference proteome</keyword>
<dbReference type="GO" id="GO:0045892">
    <property type="term" value="P:negative regulation of DNA-templated transcription"/>
    <property type="evidence" value="ECO:0007669"/>
    <property type="project" value="TreeGrafter"/>
</dbReference>
<protein>
    <submittedName>
        <fullName evidence="5">GntR family transcriptional regulator</fullName>
    </submittedName>
</protein>
<dbReference type="Proteomes" id="UP000642748">
    <property type="component" value="Unassembled WGS sequence"/>
</dbReference>
<accession>A0A8J3VUL5</accession>
<dbReference type="PRINTS" id="PR00035">
    <property type="entry name" value="HTHGNTR"/>
</dbReference>
<dbReference type="RefSeq" id="WP_275413119.1">
    <property type="nucleotide sequence ID" value="NZ_BONZ01000073.1"/>
</dbReference>
<dbReference type="AlphaFoldDB" id="A0A8J3VUL5"/>
<dbReference type="Gene3D" id="1.10.10.10">
    <property type="entry name" value="Winged helix-like DNA-binding domain superfamily/Winged helix DNA-binding domain"/>
    <property type="match status" value="1"/>
</dbReference>
<dbReference type="Pfam" id="PF00392">
    <property type="entry name" value="GntR"/>
    <property type="match status" value="1"/>
</dbReference>
<dbReference type="InterPro" id="IPR000524">
    <property type="entry name" value="Tscrpt_reg_HTH_GntR"/>
</dbReference>
<organism evidence="5 6">
    <name type="scientific">Rugosimonospora africana</name>
    <dbReference type="NCBI Taxonomy" id="556532"/>
    <lineage>
        <taxon>Bacteria</taxon>
        <taxon>Bacillati</taxon>
        <taxon>Actinomycetota</taxon>
        <taxon>Actinomycetes</taxon>
        <taxon>Micromonosporales</taxon>
        <taxon>Micromonosporaceae</taxon>
        <taxon>Rugosimonospora</taxon>
    </lineage>
</organism>
<comment type="caution">
    <text evidence="5">The sequence shown here is derived from an EMBL/GenBank/DDBJ whole genome shotgun (WGS) entry which is preliminary data.</text>
</comment>
<dbReference type="InterPro" id="IPR036390">
    <property type="entry name" value="WH_DNA-bd_sf"/>
</dbReference>
<dbReference type="Pfam" id="PF07702">
    <property type="entry name" value="UTRA"/>
    <property type="match status" value="1"/>
</dbReference>
<name>A0A8J3VUL5_9ACTN</name>
<dbReference type="InterPro" id="IPR050679">
    <property type="entry name" value="Bact_HTH_transcr_reg"/>
</dbReference>
<evidence type="ECO:0000256" key="1">
    <source>
        <dbReference type="ARBA" id="ARBA00023015"/>
    </source>
</evidence>
<evidence type="ECO:0000313" key="6">
    <source>
        <dbReference type="Proteomes" id="UP000642748"/>
    </source>
</evidence>
<dbReference type="PROSITE" id="PS50949">
    <property type="entry name" value="HTH_GNTR"/>
    <property type="match status" value="1"/>
</dbReference>